<dbReference type="PANTHER" id="PTHR11717">
    <property type="entry name" value="LOW MOLECULAR WEIGHT PROTEIN TYROSINE PHOSPHATASE"/>
    <property type="match status" value="1"/>
</dbReference>
<sequence>MSNDMMRVLFVCLGNICRSPSAQGVFEARLAERGLQEQFVVDSAGTGGYHTGEPPDKRATSEAHKRGYDLSRQRARAVRDSDFNEFDLILAMDNSNLQNLLARAPEVTHPKIQLFMSVAPQLPQEVPDPYFGGDDGFEQVLDMLETAADALLDRQVSR</sequence>
<accession>A0A0F9XJR5</accession>
<evidence type="ECO:0000256" key="4">
    <source>
        <dbReference type="ARBA" id="ARBA00022912"/>
    </source>
</evidence>
<keyword evidence="3" id="KW-0378">Hydrolase</keyword>
<dbReference type="SUPFAM" id="SSF52788">
    <property type="entry name" value="Phosphotyrosine protein phosphatases I"/>
    <property type="match status" value="1"/>
</dbReference>
<evidence type="ECO:0000313" key="7">
    <source>
        <dbReference type="EMBL" id="KKN99536.1"/>
    </source>
</evidence>
<evidence type="ECO:0000256" key="5">
    <source>
        <dbReference type="SAM" id="MobiDB-lite"/>
    </source>
</evidence>
<dbReference type="EMBL" id="LAZR01000046">
    <property type="protein sequence ID" value="KKN99536.1"/>
    <property type="molecule type" value="Genomic_DNA"/>
</dbReference>
<dbReference type="FunFam" id="3.40.50.2300:FF:000113">
    <property type="entry name" value="Low molecular weight protein-tyrosine-phosphatase"/>
    <property type="match status" value="1"/>
</dbReference>
<evidence type="ECO:0000259" key="6">
    <source>
        <dbReference type="SMART" id="SM00226"/>
    </source>
</evidence>
<dbReference type="CDD" id="cd16343">
    <property type="entry name" value="LMWPTP"/>
    <property type="match status" value="1"/>
</dbReference>
<dbReference type="SMART" id="SM00226">
    <property type="entry name" value="LMWPc"/>
    <property type="match status" value="1"/>
</dbReference>
<organism evidence="7">
    <name type="scientific">marine sediment metagenome</name>
    <dbReference type="NCBI Taxonomy" id="412755"/>
    <lineage>
        <taxon>unclassified sequences</taxon>
        <taxon>metagenomes</taxon>
        <taxon>ecological metagenomes</taxon>
    </lineage>
</organism>
<dbReference type="AlphaFoldDB" id="A0A0F9XJR5"/>
<feature type="compositionally biased region" description="Basic and acidic residues" evidence="5">
    <location>
        <begin position="53"/>
        <end position="69"/>
    </location>
</feature>
<name>A0A0F9XJR5_9ZZZZ</name>
<dbReference type="InterPro" id="IPR050438">
    <property type="entry name" value="LMW_PTPase"/>
</dbReference>
<comment type="similarity">
    <text evidence="1">Belongs to the low molecular weight phosphotyrosine protein phosphatase family.</text>
</comment>
<feature type="region of interest" description="Disordered" evidence="5">
    <location>
        <begin position="43"/>
        <end position="69"/>
    </location>
</feature>
<dbReference type="GO" id="GO:0004725">
    <property type="term" value="F:protein tyrosine phosphatase activity"/>
    <property type="evidence" value="ECO:0007669"/>
    <property type="project" value="UniProtKB-EC"/>
</dbReference>
<dbReference type="PRINTS" id="PR00719">
    <property type="entry name" value="LMWPTPASE"/>
</dbReference>
<protein>
    <recommendedName>
        <fullName evidence="2">protein-tyrosine-phosphatase</fullName>
        <ecNumber evidence="2">3.1.3.48</ecNumber>
    </recommendedName>
</protein>
<dbReference type="InterPro" id="IPR023485">
    <property type="entry name" value="Ptyr_pPase"/>
</dbReference>
<dbReference type="PANTHER" id="PTHR11717:SF7">
    <property type="entry name" value="LOW MOLECULAR WEIGHT PHOSPHOTYROSINE PROTEIN PHOSPHATASE"/>
    <property type="match status" value="1"/>
</dbReference>
<evidence type="ECO:0000256" key="1">
    <source>
        <dbReference type="ARBA" id="ARBA00011063"/>
    </source>
</evidence>
<dbReference type="Gene3D" id="3.40.50.2300">
    <property type="match status" value="1"/>
</dbReference>
<evidence type="ECO:0000256" key="2">
    <source>
        <dbReference type="ARBA" id="ARBA00013064"/>
    </source>
</evidence>
<proteinExistence type="inferred from homology"/>
<dbReference type="InterPro" id="IPR017867">
    <property type="entry name" value="Tyr_phospatase_low_mol_wt"/>
</dbReference>
<comment type="caution">
    <text evidence="7">The sequence shown here is derived from an EMBL/GenBank/DDBJ whole genome shotgun (WGS) entry which is preliminary data.</text>
</comment>
<keyword evidence="4" id="KW-0904">Protein phosphatase</keyword>
<reference evidence="7" key="1">
    <citation type="journal article" date="2015" name="Nature">
        <title>Complex archaea that bridge the gap between prokaryotes and eukaryotes.</title>
        <authorList>
            <person name="Spang A."/>
            <person name="Saw J.H."/>
            <person name="Jorgensen S.L."/>
            <person name="Zaremba-Niedzwiedzka K."/>
            <person name="Martijn J."/>
            <person name="Lind A.E."/>
            <person name="van Eijk R."/>
            <person name="Schleper C."/>
            <person name="Guy L."/>
            <person name="Ettema T.J."/>
        </authorList>
    </citation>
    <scope>NUCLEOTIDE SEQUENCE</scope>
</reference>
<gene>
    <name evidence="7" type="ORF">LCGC14_0136270</name>
</gene>
<dbReference type="EC" id="3.1.3.48" evidence="2"/>
<dbReference type="Pfam" id="PF01451">
    <property type="entry name" value="LMWPc"/>
    <property type="match status" value="1"/>
</dbReference>
<feature type="domain" description="Phosphotyrosine protein phosphatase I" evidence="6">
    <location>
        <begin position="6"/>
        <end position="154"/>
    </location>
</feature>
<dbReference type="InterPro" id="IPR036196">
    <property type="entry name" value="Ptyr_pPase_sf"/>
</dbReference>
<evidence type="ECO:0000256" key="3">
    <source>
        <dbReference type="ARBA" id="ARBA00022801"/>
    </source>
</evidence>